<accession>A0A1H0T1M1</accession>
<reference evidence="1 2" key="1">
    <citation type="submission" date="2016-10" db="EMBL/GenBank/DDBJ databases">
        <authorList>
            <person name="de Groot N.N."/>
        </authorList>
    </citation>
    <scope>NUCLEOTIDE SEQUENCE [LARGE SCALE GENOMIC DNA]</scope>
    <source>
        <strain evidence="1 2">CECT 7543</strain>
    </source>
</reference>
<dbReference type="Proteomes" id="UP000198827">
    <property type="component" value="Chromosome I"/>
</dbReference>
<dbReference type="Pfam" id="PF19619">
    <property type="entry name" value="DUF6124"/>
    <property type="match status" value="1"/>
</dbReference>
<evidence type="ECO:0008006" key="3">
    <source>
        <dbReference type="Google" id="ProtNLM"/>
    </source>
</evidence>
<gene>
    <name evidence="1" type="ORF">SAMN04489798_5919</name>
</gene>
<dbReference type="EMBL" id="LT629705">
    <property type="protein sequence ID" value="SDP47977.1"/>
    <property type="molecule type" value="Genomic_DNA"/>
</dbReference>
<dbReference type="AlphaFoldDB" id="A0A1H0T1M1"/>
<sequence>MEAPTLEKYNGQIDSLPTLQHHHPNAEDTQSEVLLRDRKAIKRALDYYLDPPDQYLEKPRRPSTMFMIAPSMDSESLLAQACESLASASVMASDFATNLIGPQRNTVLAIQQIIMLAELAANRALDNVDPQGA</sequence>
<proteinExistence type="predicted"/>
<protein>
    <recommendedName>
        <fullName evidence="3">DUF3077 domain-containing protein</fullName>
    </recommendedName>
</protein>
<evidence type="ECO:0000313" key="1">
    <source>
        <dbReference type="EMBL" id="SDP47977.1"/>
    </source>
</evidence>
<evidence type="ECO:0000313" key="2">
    <source>
        <dbReference type="Proteomes" id="UP000198827"/>
    </source>
</evidence>
<name>A0A1H0T1M1_9PSED</name>
<organism evidence="1 2">
    <name type="scientific">Pseudomonas arsenicoxydans</name>
    <dbReference type="NCBI Taxonomy" id="702115"/>
    <lineage>
        <taxon>Bacteria</taxon>
        <taxon>Pseudomonadati</taxon>
        <taxon>Pseudomonadota</taxon>
        <taxon>Gammaproteobacteria</taxon>
        <taxon>Pseudomonadales</taxon>
        <taxon>Pseudomonadaceae</taxon>
        <taxon>Pseudomonas</taxon>
    </lineage>
</organism>